<organism evidence="1 2">
    <name type="scientific">Paradesertivirga mongoliensis</name>
    <dbReference type="NCBI Taxonomy" id="2100740"/>
    <lineage>
        <taxon>Bacteria</taxon>
        <taxon>Pseudomonadati</taxon>
        <taxon>Bacteroidota</taxon>
        <taxon>Sphingobacteriia</taxon>
        <taxon>Sphingobacteriales</taxon>
        <taxon>Sphingobacteriaceae</taxon>
        <taxon>Paradesertivirga</taxon>
    </lineage>
</organism>
<accession>A0ABW4ZMU1</accession>
<evidence type="ECO:0000313" key="1">
    <source>
        <dbReference type="EMBL" id="MFD2163250.1"/>
    </source>
</evidence>
<gene>
    <name evidence="1" type="ORF">ACFSJU_12665</name>
</gene>
<dbReference type="Proteomes" id="UP001597387">
    <property type="component" value="Unassembled WGS sequence"/>
</dbReference>
<dbReference type="EMBL" id="JBHUHZ010000002">
    <property type="protein sequence ID" value="MFD2163250.1"/>
    <property type="molecule type" value="Genomic_DNA"/>
</dbReference>
<evidence type="ECO:0000313" key="2">
    <source>
        <dbReference type="Proteomes" id="UP001597387"/>
    </source>
</evidence>
<keyword evidence="2" id="KW-1185">Reference proteome</keyword>
<name>A0ABW4ZMU1_9SPHI</name>
<proteinExistence type="predicted"/>
<protein>
    <submittedName>
        <fullName evidence="1">Uncharacterized protein</fullName>
    </submittedName>
</protein>
<dbReference type="RefSeq" id="WP_255901188.1">
    <property type="nucleotide sequence ID" value="NZ_JAFMZO010000002.1"/>
</dbReference>
<sequence>MVTKEFEMFYFDDKTFISLCKQLENELKALALFSNDNANDLRLVYQKFELFLTVYHHSRKREDIDYKVDTRMEIASEINQIAESYDESEVTDDYRSEYFTSAKEKLERVIEDIIYQITMRNLAPAQSENIEEQKEDF</sequence>
<reference evidence="2" key="1">
    <citation type="journal article" date="2019" name="Int. J. Syst. Evol. Microbiol.">
        <title>The Global Catalogue of Microorganisms (GCM) 10K type strain sequencing project: providing services to taxonomists for standard genome sequencing and annotation.</title>
        <authorList>
            <consortium name="The Broad Institute Genomics Platform"/>
            <consortium name="The Broad Institute Genome Sequencing Center for Infectious Disease"/>
            <person name="Wu L."/>
            <person name="Ma J."/>
        </authorList>
    </citation>
    <scope>NUCLEOTIDE SEQUENCE [LARGE SCALE GENOMIC DNA]</scope>
    <source>
        <strain evidence="2">KCTC 42217</strain>
    </source>
</reference>
<comment type="caution">
    <text evidence="1">The sequence shown here is derived from an EMBL/GenBank/DDBJ whole genome shotgun (WGS) entry which is preliminary data.</text>
</comment>